<feature type="transmembrane region" description="Helical" evidence="1">
    <location>
        <begin position="67"/>
        <end position="88"/>
    </location>
</feature>
<keyword evidence="1" id="KW-1133">Transmembrane helix</keyword>
<feature type="transmembrane region" description="Helical" evidence="1">
    <location>
        <begin position="43"/>
        <end position="61"/>
    </location>
</feature>
<reference evidence="3" key="1">
    <citation type="submission" date="2016-12" db="EMBL/GenBank/DDBJ databases">
        <authorList>
            <person name="Varghese N."/>
            <person name="Submissions S."/>
        </authorList>
    </citation>
    <scope>NUCLEOTIDE SEQUENCE [LARGE SCALE GENOMIC DNA]</scope>
    <source>
        <strain evidence="3">DSM 13020</strain>
    </source>
</reference>
<keyword evidence="1" id="KW-0812">Transmembrane</keyword>
<gene>
    <name evidence="2" type="ORF">SAMN02745226_01578</name>
</gene>
<dbReference type="AlphaFoldDB" id="A0A1M7T5P5"/>
<evidence type="ECO:0000313" key="2">
    <source>
        <dbReference type="EMBL" id="SHN66044.1"/>
    </source>
</evidence>
<dbReference type="EMBL" id="FRDJ01000009">
    <property type="protein sequence ID" value="SHN66044.1"/>
    <property type="molecule type" value="Genomic_DNA"/>
</dbReference>
<dbReference type="OrthoDB" id="47334at2"/>
<keyword evidence="3" id="KW-1185">Reference proteome</keyword>
<dbReference type="RefSeq" id="WP_072760233.1">
    <property type="nucleotide sequence ID" value="NZ_FRDJ01000009.1"/>
</dbReference>
<dbReference type="STRING" id="1121883.SAMN02745226_01578"/>
<feature type="transmembrane region" description="Helical" evidence="1">
    <location>
        <begin position="127"/>
        <end position="160"/>
    </location>
</feature>
<dbReference type="Proteomes" id="UP000184207">
    <property type="component" value="Unassembled WGS sequence"/>
</dbReference>
<accession>A0A1M7T5P5</accession>
<organism evidence="2 3">
    <name type="scientific">Fervidobacterium gondwanense DSM 13020</name>
    <dbReference type="NCBI Taxonomy" id="1121883"/>
    <lineage>
        <taxon>Bacteria</taxon>
        <taxon>Thermotogati</taxon>
        <taxon>Thermotogota</taxon>
        <taxon>Thermotogae</taxon>
        <taxon>Thermotogales</taxon>
        <taxon>Fervidobacteriaceae</taxon>
        <taxon>Fervidobacterium</taxon>
    </lineage>
</organism>
<name>A0A1M7T5P5_FERGO</name>
<protein>
    <submittedName>
        <fullName evidence="2">Uncharacterized protein</fullName>
    </submittedName>
</protein>
<evidence type="ECO:0000313" key="3">
    <source>
        <dbReference type="Proteomes" id="UP000184207"/>
    </source>
</evidence>
<proteinExistence type="predicted"/>
<evidence type="ECO:0000256" key="1">
    <source>
        <dbReference type="SAM" id="Phobius"/>
    </source>
</evidence>
<feature type="transmembrane region" description="Helical" evidence="1">
    <location>
        <begin position="6"/>
        <end position="31"/>
    </location>
</feature>
<keyword evidence="1" id="KW-0472">Membrane</keyword>
<sequence>MITPFLNILFGSGISTLVGSIVGLLVSYNIISKRARVRYQPLFLFNDVMMLSIMTLVWYYVDNLYLAYLFFIIMSSVFLVYKLLVAVYSMDKRFRLLVLSLGADHSEYSRFILEKNLGRFFANILKFYVLCIISFLTSLTICASDIGFFGLIVGLVFSLVQTD</sequence>